<protein>
    <submittedName>
        <fullName evidence="1">Uncharacterized protein</fullName>
    </submittedName>
</protein>
<evidence type="ECO:0000313" key="1">
    <source>
        <dbReference type="EMBL" id="CUP44130.1"/>
    </source>
</evidence>
<proteinExistence type="predicted"/>
<name>A0A174NCF3_PHOVU</name>
<dbReference type="AlphaFoldDB" id="A0A174NCF3"/>
<dbReference type="Proteomes" id="UP000095333">
    <property type="component" value="Unassembled WGS sequence"/>
</dbReference>
<gene>
    <name evidence="1" type="ORF">ERS852457_04105</name>
</gene>
<dbReference type="EMBL" id="CYZI01000054">
    <property type="protein sequence ID" value="CUP44130.1"/>
    <property type="molecule type" value="Genomic_DNA"/>
</dbReference>
<sequence length="70" mass="8348">MWRRRKLQNKAKRELTGLRHEGVKKDLYKDACNNFSDYRRRFYMCRSVAGNLTVPIFRKSKAAFEFSLSG</sequence>
<reference evidence="1 2" key="1">
    <citation type="submission" date="2015-09" db="EMBL/GenBank/DDBJ databases">
        <authorList>
            <consortium name="Pathogen Informatics"/>
        </authorList>
    </citation>
    <scope>NUCLEOTIDE SEQUENCE [LARGE SCALE GENOMIC DNA]</scope>
    <source>
        <strain evidence="1 2">2789STDY5834842</strain>
    </source>
</reference>
<organism evidence="1 2">
    <name type="scientific">Phocaeicola vulgatus</name>
    <name type="common">Bacteroides vulgatus</name>
    <dbReference type="NCBI Taxonomy" id="821"/>
    <lineage>
        <taxon>Bacteria</taxon>
        <taxon>Pseudomonadati</taxon>
        <taxon>Bacteroidota</taxon>
        <taxon>Bacteroidia</taxon>
        <taxon>Bacteroidales</taxon>
        <taxon>Bacteroidaceae</taxon>
        <taxon>Phocaeicola</taxon>
    </lineage>
</organism>
<accession>A0A174NCF3</accession>
<evidence type="ECO:0000313" key="2">
    <source>
        <dbReference type="Proteomes" id="UP000095333"/>
    </source>
</evidence>